<sequence>MNRKAVIVIVVLLVVVCGALLVRDPIGAADVVRSGFDMLVSAISAMVNSLTTFLQHLFAGS</sequence>
<dbReference type="EMBL" id="FNOK01000019">
    <property type="protein sequence ID" value="SDY08426.1"/>
    <property type="molecule type" value="Genomic_DNA"/>
</dbReference>
<evidence type="ECO:0000313" key="2">
    <source>
        <dbReference type="EMBL" id="SDY08426.1"/>
    </source>
</evidence>
<evidence type="ECO:0000256" key="1">
    <source>
        <dbReference type="SAM" id="Phobius"/>
    </source>
</evidence>
<keyword evidence="1" id="KW-0472">Membrane</keyword>
<dbReference type="AlphaFoldDB" id="A0A1H3GYP4"/>
<proteinExistence type="predicted"/>
<keyword evidence="1" id="KW-1133">Transmembrane helix</keyword>
<feature type="transmembrane region" description="Helical" evidence="1">
    <location>
        <begin position="38"/>
        <end position="59"/>
    </location>
</feature>
<dbReference type="RefSeq" id="WP_093267848.1">
    <property type="nucleotide sequence ID" value="NZ_FNOK01000019.1"/>
</dbReference>
<evidence type="ECO:0000313" key="3">
    <source>
        <dbReference type="Proteomes" id="UP000199529"/>
    </source>
</evidence>
<reference evidence="3" key="1">
    <citation type="submission" date="2016-10" db="EMBL/GenBank/DDBJ databases">
        <authorList>
            <person name="Varghese N."/>
            <person name="Submissions S."/>
        </authorList>
    </citation>
    <scope>NUCLEOTIDE SEQUENCE [LARGE SCALE GENOMIC DNA]</scope>
    <source>
        <strain evidence="3">CGMCC 4.3530</strain>
    </source>
</reference>
<organism evidence="2 3">
    <name type="scientific">Saccharopolyspora shandongensis</name>
    <dbReference type="NCBI Taxonomy" id="418495"/>
    <lineage>
        <taxon>Bacteria</taxon>
        <taxon>Bacillati</taxon>
        <taxon>Actinomycetota</taxon>
        <taxon>Actinomycetes</taxon>
        <taxon>Pseudonocardiales</taxon>
        <taxon>Pseudonocardiaceae</taxon>
        <taxon>Saccharopolyspora</taxon>
    </lineage>
</organism>
<keyword evidence="1" id="KW-0812">Transmembrane</keyword>
<dbReference type="OrthoDB" id="5197073at2"/>
<protein>
    <submittedName>
        <fullName evidence="2">Uncharacterized protein</fullName>
    </submittedName>
</protein>
<gene>
    <name evidence="2" type="ORF">SAMN05216215_1019141</name>
</gene>
<keyword evidence="3" id="KW-1185">Reference proteome</keyword>
<dbReference type="Proteomes" id="UP000199529">
    <property type="component" value="Unassembled WGS sequence"/>
</dbReference>
<accession>A0A1H3GYP4</accession>
<name>A0A1H3GYP4_9PSEU</name>